<comment type="similarity">
    <text evidence="3">Belongs to the UPL family. K-HECT subfamily.</text>
</comment>
<dbReference type="InterPro" id="IPR057948">
    <property type="entry name" value="TPR_TRIP12_N"/>
</dbReference>
<sequence length="2435" mass="262949">MAQAAELLTELKPTSLLHRTPWRPPVATSAEGIYITLEQGRRVVDGCGGAAVTCLGNGHPAVQKAIKDQVDRVSYVYSMQLSNEPAEELATKLIQGSDGAFELVGIVSGGSEAMEGAIKLARQYFFDTKQPQRKNFIARKLSYHGNTVATLSLAYHPARREPYAAIMDEQSFHHVSPAYAKRFQLPDETEEQYVERLRSELDAKFQELGPDTVIGFVAETVVGATSGVVPPPKGYFKAMKSVCDKYGALLILDEVMSGMGRMGTMHAWQTYDGVSPDIQAVAKGLGGGYASIGAVFMSPKITKGIRDASGFWKHGHTYQAHPLACAAALAVQNVIESENLLENCRTTGSLLKKQLQEALSGPNTLASPYVFDIRGQGGFWAIEFDVDSDSAPRLDLKGQRFAMLVQARALHNDLIVMGFTGGSELAGVRGDHIVLAPPYNVTAEEVQLIVQRLVTSVEELIWSKYLGNGESNTVTKNAAESSQRMCKAKRRRRALSEHPPPRVEVSTIVLCSFPHQPPWLDHNSDTPRSQQDTASSSSPPRPLRFSARVRAAKGKTLENLEEGQQDPTSNQASSSSFAAESASTRVTRSTSKSAGLSTTVKQTSPGKRKGTEKTSTRPSKRLRRTANSSLTINEPNSKGKQREVDLEDVESVAESSHSQSNHSTLRGTSSSSSALTMPKSTRSASGKGKAKSSAASTSKQKADNDIEMSDPHGLEIDSHVDETMSDDCADMGGIHDGDDDDSYDRHVEEEHDDEGDHDPEGDHSHDEDDDMDMGDTAGAPPGAGAIDDSSLFAMFGDYRQLGSFMMSLSSRLKTMLNNIKITADPTTRLIALQELSELLSISTEDTLAGSFPIEQFVRELVRVLGGKGIDGDSGEDDGDGQAHEQSEDASLAAALAMSTGNVYQGDENPEAQVLACRCLANLMEALPGVAHTVVYHGAIPVLCSKLTEISYIDLAEQTLSTLEKISEEFPSSIVREGGLSALLGFLDFFSIAVQRTAMQAAANCCRNVSSESFPMIQSVWVTIRNCLSYSDQRIVEYACLCVIRVIDSYHRSSTDLLEKLIDIDLIRSINMLLLPSGGSPLIATNTYTLLIRALATSARASPVVMITLLKADLVDTLYQILTGVLPPCNVAAEQGGADGSQGLGGGIADMAVMDNLAHRPKDQVEETLSLISELMPPQLKDGVFDHKNYTEKALSRMVKAKGKAERAATRQAAHAAHAALSASLNDAGLIVAADLSSTATSAQGEPNTSATGTNTPAPEDDTGTSLPAGQPAAAPKESPPDRITLLQSEPPVTKRFLQLMVPILVDVYAASVSTSLRMKALTSILKAVSFLDEEGLNLVLKSVPIAGFASSVLSSKDHPNLVIGVLQLVDILLAKVSTIFKPTFKREGVFYEINEMASRETTSAKKEKEKEKEKDTPEPTPTDAPPAVPSAVPPLAGLKKLTSISLEPEDAVTLRARVIRFKYLSEPSEQESDHISESLRQIVEQLSSIDAKADSISESLRQLAQLFASPHTSVSSFELLQSGLVDSLLKFASTESPEMSSSRRREIFAQAFSIAASPGKGTASSASPMATFVKKLQESLTRMESFNVITVSQSSDDTKRSSPSLLARQLRLRLVADADSDIPRNLQSLVVSIHAIATFQALHDYLRPRVSGLFSDSPRLSSMLAALAASGLSSAASSHLAALSAPPARNAEAPTLEDTPSTSASAPPTRRRSKRLSNKSTNSAADAERNPVEDTQVPSAEAATPAVAGPSSSSSEPAVQAAPEPIDDDADFEAAFTEDEMDPDVFDHADDGPEPESTISVSVNEDGSKVVAQTPQGTRVATPGVPGPSAAKPPGARPSYASALKSKPTDWHLEFSIDDQPLPLDLTIYGAVHHSESRKKSSLPPSLLWQGVYTVKFKKVAGPAPSADSRDGSESSFKSRSSHPELTSLPAEASHTKILNLLRLLHRLNSDEADAGIRRSNEEKLPETAFINNKLTAKLTRQLEEPMIVASSCLPDWALDLPQHFPFLFPFATRYSFLQSTSFGYARLILKWQSQQSRGQDNSRRDDGIGFLGRLQRQKVRISRNHLLESAVKVFELYGSSSSILEVEYFEEVGTGLGPTLEFYSLVSKEFVRRDLKIWQDSDTSQPGVYVYHPQGLYPSPMPLEKVAKDDRQKRKHLLSVIGQFVAKAMLDSRIVDLSFNTVFLKHVLGEEVPATIATLQLVDSALANSLVKLEAMASQELSGAAVQGGGVEDLAIDFTIPGYDIELKHDGAQTQVTAENSAEYIRLVLDAIVGEGIKIQAKAFREGFSKVFSVDDLQAFSAEELAMLFGNAEEDWSIDTLGEAMKADHGFTTESPAIRNLVDIMTTYDTKSRRDFLQFITGSPKLPIGGFRGLNPPLTVVKKPHEAPLTADDYLPSVMTCVNYLKLPNYSSKESLKEKLRVAMIEGVGSFHLS</sequence>
<name>A0A5C3QKQ8_9AGAR</name>
<comment type="catalytic activity">
    <reaction evidence="1">
        <text>S-ubiquitinyl-[E2 ubiquitin-conjugating enzyme]-L-cysteine + [acceptor protein]-L-lysine = [E2 ubiquitin-conjugating enzyme]-L-cysteine + N(6)-ubiquitinyl-[acceptor protein]-L-lysine.</text>
        <dbReference type="EC" id="2.3.2.26"/>
    </reaction>
</comment>
<feature type="domain" description="HECT" evidence="11">
    <location>
        <begin position="2098"/>
        <end position="2435"/>
    </location>
</feature>
<dbReference type="PANTHER" id="PTHR45670">
    <property type="entry name" value="E3 UBIQUITIN-PROTEIN LIGASE TRIP12"/>
    <property type="match status" value="1"/>
</dbReference>
<dbReference type="EMBL" id="ML178823">
    <property type="protein sequence ID" value="TFL01928.1"/>
    <property type="molecule type" value="Genomic_DNA"/>
</dbReference>
<dbReference type="Pfam" id="PF00632">
    <property type="entry name" value="HECT"/>
    <property type="match status" value="1"/>
</dbReference>
<dbReference type="InterPro" id="IPR015421">
    <property type="entry name" value="PyrdxlP-dep_Trfase_major"/>
</dbReference>
<dbReference type="InterPro" id="IPR015424">
    <property type="entry name" value="PyrdxlP-dep_Trfase"/>
</dbReference>
<dbReference type="GO" id="GO:0061630">
    <property type="term" value="F:ubiquitin protein ligase activity"/>
    <property type="evidence" value="ECO:0007669"/>
    <property type="project" value="UniProtKB-EC"/>
</dbReference>
<dbReference type="EC" id="2.3.2.26" evidence="5"/>
<evidence type="ECO:0000256" key="9">
    <source>
        <dbReference type="PROSITE-ProRule" id="PRU00104"/>
    </source>
</evidence>
<feature type="region of interest" description="Disordered" evidence="10">
    <location>
        <begin position="557"/>
        <end position="785"/>
    </location>
</feature>
<dbReference type="Gene3D" id="3.40.640.10">
    <property type="entry name" value="Type I PLP-dependent aspartate aminotransferase-like (Major domain)"/>
    <property type="match status" value="1"/>
</dbReference>
<evidence type="ECO:0000256" key="7">
    <source>
        <dbReference type="ARBA" id="ARBA00022786"/>
    </source>
</evidence>
<keyword evidence="13" id="KW-1185">Reference proteome</keyword>
<dbReference type="NCBIfam" id="NF005685">
    <property type="entry name" value="PRK07483.1"/>
    <property type="match status" value="1"/>
</dbReference>
<dbReference type="Gene3D" id="1.25.10.10">
    <property type="entry name" value="Leucine-rich Repeat Variant"/>
    <property type="match status" value="1"/>
</dbReference>
<feature type="region of interest" description="Disordered" evidence="10">
    <location>
        <begin position="1686"/>
        <end position="1763"/>
    </location>
</feature>
<dbReference type="InterPro" id="IPR035983">
    <property type="entry name" value="Hect_E3_ubiquitin_ligase"/>
</dbReference>
<evidence type="ECO:0000256" key="2">
    <source>
        <dbReference type="ARBA" id="ARBA00001933"/>
    </source>
</evidence>
<dbReference type="InterPro" id="IPR016024">
    <property type="entry name" value="ARM-type_fold"/>
</dbReference>
<dbReference type="InterPro" id="IPR045322">
    <property type="entry name" value="HECTD1/TRIP12-like"/>
</dbReference>
<dbReference type="GO" id="GO:0043161">
    <property type="term" value="P:proteasome-mediated ubiquitin-dependent protein catabolic process"/>
    <property type="evidence" value="ECO:0007669"/>
    <property type="project" value="TreeGrafter"/>
</dbReference>
<dbReference type="SUPFAM" id="SSF56204">
    <property type="entry name" value="Hect, E3 ligase catalytic domain"/>
    <property type="match status" value="1"/>
</dbReference>
<feature type="compositionally biased region" description="Low complexity" evidence="10">
    <location>
        <begin position="569"/>
        <end position="583"/>
    </location>
</feature>
<feature type="compositionally biased region" description="Polar residues" evidence="10">
    <location>
        <begin position="584"/>
        <end position="605"/>
    </location>
</feature>
<feature type="region of interest" description="Disordered" evidence="10">
    <location>
        <begin position="1238"/>
        <end position="1285"/>
    </location>
</feature>
<comment type="cofactor">
    <cofactor evidence="2">
        <name>pyridoxal 5'-phosphate</name>
        <dbReference type="ChEBI" id="CHEBI:597326"/>
    </cofactor>
</comment>
<feature type="compositionally biased region" description="Polar residues" evidence="10">
    <location>
        <begin position="472"/>
        <end position="484"/>
    </location>
</feature>
<dbReference type="PROSITE" id="PS50237">
    <property type="entry name" value="HECT"/>
    <property type="match status" value="1"/>
</dbReference>
<feature type="region of interest" description="Disordered" evidence="10">
    <location>
        <begin position="1400"/>
        <end position="1432"/>
    </location>
</feature>
<dbReference type="SUPFAM" id="SSF48371">
    <property type="entry name" value="ARM repeat"/>
    <property type="match status" value="1"/>
</dbReference>
<dbReference type="InterPro" id="IPR000569">
    <property type="entry name" value="HECT_dom"/>
</dbReference>
<feature type="compositionally biased region" description="Polar residues" evidence="10">
    <location>
        <begin position="1238"/>
        <end position="1256"/>
    </location>
</feature>
<evidence type="ECO:0000256" key="8">
    <source>
        <dbReference type="ARBA" id="ARBA00022898"/>
    </source>
</evidence>
<feature type="active site" description="Glycyl thioester intermediate" evidence="9">
    <location>
        <position position="2402"/>
    </location>
</feature>
<comment type="similarity">
    <text evidence="4">Belongs to the class-III pyridoxal-phosphate-dependent aminotransferase family.</text>
</comment>
<evidence type="ECO:0000256" key="3">
    <source>
        <dbReference type="ARBA" id="ARBA00006331"/>
    </source>
</evidence>
<dbReference type="CDD" id="cd00610">
    <property type="entry name" value="OAT_like"/>
    <property type="match status" value="1"/>
</dbReference>
<evidence type="ECO:0000313" key="13">
    <source>
        <dbReference type="Proteomes" id="UP000305067"/>
    </source>
</evidence>
<dbReference type="SMART" id="SM00119">
    <property type="entry name" value="HECTc"/>
    <property type="match status" value="1"/>
</dbReference>
<dbReference type="CDD" id="cd00078">
    <property type="entry name" value="HECTc"/>
    <property type="match status" value="1"/>
</dbReference>
<evidence type="ECO:0000256" key="4">
    <source>
        <dbReference type="ARBA" id="ARBA00008954"/>
    </source>
</evidence>
<accession>A0A5C3QKQ8</accession>
<feature type="compositionally biased region" description="Basic and acidic residues" evidence="10">
    <location>
        <begin position="700"/>
        <end position="722"/>
    </location>
</feature>
<dbReference type="FunFam" id="3.40.640.10:FF:000004">
    <property type="entry name" value="Acetylornithine aminotransferase"/>
    <property type="match status" value="1"/>
</dbReference>
<dbReference type="Pfam" id="PF25579">
    <property type="entry name" value="TPR_TRIP12_N"/>
    <property type="match status" value="1"/>
</dbReference>
<keyword evidence="8" id="KW-0663">Pyridoxal phosphate</keyword>
<dbReference type="GO" id="GO:0016607">
    <property type="term" value="C:nuclear speck"/>
    <property type="evidence" value="ECO:0007669"/>
    <property type="project" value="TreeGrafter"/>
</dbReference>
<protein>
    <recommendedName>
        <fullName evidence="5">HECT-type E3 ubiquitin transferase</fullName>
        <ecNumber evidence="5">2.3.2.26</ecNumber>
    </recommendedName>
</protein>
<evidence type="ECO:0000256" key="5">
    <source>
        <dbReference type="ARBA" id="ARBA00012485"/>
    </source>
</evidence>
<evidence type="ECO:0000256" key="6">
    <source>
        <dbReference type="ARBA" id="ARBA00022679"/>
    </source>
</evidence>
<feature type="compositionally biased region" description="Pro residues" evidence="10">
    <location>
        <begin position="1418"/>
        <end position="1432"/>
    </location>
</feature>
<evidence type="ECO:0000259" key="11">
    <source>
        <dbReference type="PROSITE" id="PS50237"/>
    </source>
</evidence>
<dbReference type="InterPro" id="IPR005814">
    <property type="entry name" value="Aminotrans_3"/>
</dbReference>
<feature type="region of interest" description="Disordered" evidence="10">
    <location>
        <begin position="1902"/>
        <end position="1929"/>
    </location>
</feature>
<gene>
    <name evidence="12" type="ORF">BDV98DRAFT_655644</name>
</gene>
<organism evidence="12 13">
    <name type="scientific">Pterulicium gracile</name>
    <dbReference type="NCBI Taxonomy" id="1884261"/>
    <lineage>
        <taxon>Eukaryota</taxon>
        <taxon>Fungi</taxon>
        <taxon>Dikarya</taxon>
        <taxon>Basidiomycota</taxon>
        <taxon>Agaricomycotina</taxon>
        <taxon>Agaricomycetes</taxon>
        <taxon>Agaricomycetidae</taxon>
        <taxon>Agaricales</taxon>
        <taxon>Pleurotineae</taxon>
        <taxon>Pterulaceae</taxon>
        <taxon>Pterulicium</taxon>
    </lineage>
</organism>
<feature type="compositionally biased region" description="Basic and acidic residues" evidence="10">
    <location>
        <begin position="1402"/>
        <end position="1417"/>
    </location>
</feature>
<dbReference type="OrthoDB" id="423283at2759"/>
<feature type="region of interest" description="Disordered" evidence="10">
    <location>
        <begin position="472"/>
        <end position="501"/>
    </location>
</feature>
<dbReference type="Gene3D" id="3.30.2410.10">
    <property type="entry name" value="Hect, E3 ligase catalytic domain"/>
    <property type="match status" value="1"/>
</dbReference>
<dbReference type="GO" id="GO:0030170">
    <property type="term" value="F:pyridoxal phosphate binding"/>
    <property type="evidence" value="ECO:0007669"/>
    <property type="project" value="InterPro"/>
</dbReference>
<dbReference type="STRING" id="1884261.A0A5C3QKQ8"/>
<dbReference type="PANTHER" id="PTHR45670:SF1">
    <property type="entry name" value="E3 UBIQUITIN-PROTEIN LIGASE HECTD1"/>
    <property type="match status" value="1"/>
</dbReference>
<keyword evidence="7 9" id="KW-0833">Ubl conjugation pathway</keyword>
<dbReference type="GO" id="GO:0000209">
    <property type="term" value="P:protein polyubiquitination"/>
    <property type="evidence" value="ECO:0007669"/>
    <property type="project" value="TreeGrafter"/>
</dbReference>
<evidence type="ECO:0000256" key="10">
    <source>
        <dbReference type="SAM" id="MobiDB-lite"/>
    </source>
</evidence>
<feature type="region of interest" description="Disordered" evidence="10">
    <location>
        <begin position="518"/>
        <end position="544"/>
    </location>
</feature>
<dbReference type="InterPro" id="IPR015422">
    <property type="entry name" value="PyrdxlP-dep_Trfase_small"/>
</dbReference>
<feature type="region of interest" description="Disordered" evidence="10">
    <location>
        <begin position="1815"/>
        <end position="1843"/>
    </location>
</feature>
<dbReference type="SUPFAM" id="SSF53383">
    <property type="entry name" value="PLP-dependent transferases"/>
    <property type="match status" value="1"/>
</dbReference>
<feature type="compositionally biased region" description="Low complexity" evidence="10">
    <location>
        <begin position="535"/>
        <end position="544"/>
    </location>
</feature>
<dbReference type="Gene3D" id="3.90.1150.10">
    <property type="entry name" value="Aspartate Aminotransferase, domain 1"/>
    <property type="match status" value="1"/>
</dbReference>
<feature type="compositionally biased region" description="Low complexity" evidence="10">
    <location>
        <begin position="774"/>
        <end position="785"/>
    </location>
</feature>
<dbReference type="Pfam" id="PF00202">
    <property type="entry name" value="Aminotran_3"/>
    <property type="match status" value="1"/>
</dbReference>
<evidence type="ECO:0000256" key="1">
    <source>
        <dbReference type="ARBA" id="ARBA00000885"/>
    </source>
</evidence>
<keyword evidence="6" id="KW-0808">Transferase</keyword>
<proteinExistence type="inferred from homology"/>
<reference evidence="12 13" key="1">
    <citation type="journal article" date="2019" name="Nat. Ecol. Evol.">
        <title>Megaphylogeny resolves global patterns of mushroom evolution.</title>
        <authorList>
            <person name="Varga T."/>
            <person name="Krizsan K."/>
            <person name="Foldi C."/>
            <person name="Dima B."/>
            <person name="Sanchez-Garcia M."/>
            <person name="Sanchez-Ramirez S."/>
            <person name="Szollosi G.J."/>
            <person name="Szarkandi J.G."/>
            <person name="Papp V."/>
            <person name="Albert L."/>
            <person name="Andreopoulos W."/>
            <person name="Angelini C."/>
            <person name="Antonin V."/>
            <person name="Barry K.W."/>
            <person name="Bougher N.L."/>
            <person name="Buchanan P."/>
            <person name="Buyck B."/>
            <person name="Bense V."/>
            <person name="Catcheside P."/>
            <person name="Chovatia M."/>
            <person name="Cooper J."/>
            <person name="Damon W."/>
            <person name="Desjardin D."/>
            <person name="Finy P."/>
            <person name="Geml J."/>
            <person name="Haridas S."/>
            <person name="Hughes K."/>
            <person name="Justo A."/>
            <person name="Karasinski D."/>
            <person name="Kautmanova I."/>
            <person name="Kiss B."/>
            <person name="Kocsube S."/>
            <person name="Kotiranta H."/>
            <person name="LaButti K.M."/>
            <person name="Lechner B.E."/>
            <person name="Liimatainen K."/>
            <person name="Lipzen A."/>
            <person name="Lukacs Z."/>
            <person name="Mihaltcheva S."/>
            <person name="Morgado L.N."/>
            <person name="Niskanen T."/>
            <person name="Noordeloos M.E."/>
            <person name="Ohm R.A."/>
            <person name="Ortiz-Santana B."/>
            <person name="Ovrebo C."/>
            <person name="Racz N."/>
            <person name="Riley R."/>
            <person name="Savchenko A."/>
            <person name="Shiryaev A."/>
            <person name="Soop K."/>
            <person name="Spirin V."/>
            <person name="Szebenyi C."/>
            <person name="Tomsovsky M."/>
            <person name="Tulloss R.E."/>
            <person name="Uehling J."/>
            <person name="Grigoriev I.V."/>
            <person name="Vagvolgyi C."/>
            <person name="Papp T."/>
            <person name="Martin F.M."/>
            <person name="Miettinen O."/>
            <person name="Hibbett D.S."/>
            <person name="Nagy L.G."/>
        </authorList>
    </citation>
    <scope>NUCLEOTIDE SEQUENCE [LARGE SCALE GENOMIC DNA]</scope>
    <source>
        <strain evidence="12 13">CBS 309.79</strain>
    </source>
</reference>
<dbReference type="Proteomes" id="UP000305067">
    <property type="component" value="Unassembled WGS sequence"/>
</dbReference>
<feature type="compositionally biased region" description="Polar residues" evidence="10">
    <location>
        <begin position="625"/>
        <end position="638"/>
    </location>
</feature>
<evidence type="ECO:0000313" key="12">
    <source>
        <dbReference type="EMBL" id="TFL01928.1"/>
    </source>
</evidence>
<dbReference type="InterPro" id="IPR011989">
    <property type="entry name" value="ARM-like"/>
</dbReference>
<feature type="compositionally biased region" description="Low complexity" evidence="10">
    <location>
        <begin position="660"/>
        <end position="699"/>
    </location>
</feature>
<dbReference type="Gene3D" id="3.90.1750.10">
    <property type="entry name" value="Hect, E3 ligase catalytic domains"/>
    <property type="match status" value="1"/>
</dbReference>
<dbReference type="GO" id="GO:0008483">
    <property type="term" value="F:transaminase activity"/>
    <property type="evidence" value="ECO:0007669"/>
    <property type="project" value="InterPro"/>
</dbReference>